<feature type="compositionally biased region" description="Pro residues" evidence="4">
    <location>
        <begin position="161"/>
        <end position="171"/>
    </location>
</feature>
<accession>A0A8B9NFW0</accession>
<dbReference type="InterPro" id="IPR036770">
    <property type="entry name" value="Ankyrin_rpt-contain_sf"/>
</dbReference>
<proteinExistence type="predicted"/>
<dbReference type="InterPro" id="IPR002110">
    <property type="entry name" value="Ankyrin_rpt"/>
</dbReference>
<feature type="region of interest" description="Disordered" evidence="4">
    <location>
        <begin position="1"/>
        <end position="180"/>
    </location>
</feature>
<reference evidence="5" key="2">
    <citation type="submission" date="2025-09" db="UniProtKB">
        <authorList>
            <consortium name="Ensembl"/>
        </authorList>
    </citation>
    <scope>IDENTIFICATION</scope>
</reference>
<keyword evidence="2 3" id="KW-0040">ANK repeat</keyword>
<dbReference type="AlphaFoldDB" id="A0A8B9NFW0"/>
<dbReference type="InterPro" id="IPR050776">
    <property type="entry name" value="Ank_Repeat/CDKN_Inhibitor"/>
</dbReference>
<evidence type="ECO:0000256" key="2">
    <source>
        <dbReference type="ARBA" id="ARBA00023043"/>
    </source>
</evidence>
<feature type="repeat" description="ANK" evidence="3">
    <location>
        <begin position="295"/>
        <end position="327"/>
    </location>
</feature>
<feature type="region of interest" description="Disordered" evidence="4">
    <location>
        <begin position="557"/>
        <end position="583"/>
    </location>
</feature>
<keyword evidence="1" id="KW-0677">Repeat</keyword>
<feature type="compositionally biased region" description="Polar residues" evidence="4">
    <location>
        <begin position="573"/>
        <end position="583"/>
    </location>
</feature>
<dbReference type="PANTHER" id="PTHR24201:SF12">
    <property type="entry name" value="ANKYRIN REPEAT DOMAIN 10"/>
    <property type="match status" value="1"/>
</dbReference>
<dbReference type="Gene3D" id="1.25.40.20">
    <property type="entry name" value="Ankyrin repeat-containing domain"/>
    <property type="match status" value="2"/>
</dbReference>
<dbReference type="Pfam" id="PF13637">
    <property type="entry name" value="Ank_4"/>
    <property type="match status" value="1"/>
</dbReference>
<evidence type="ECO:0000256" key="4">
    <source>
        <dbReference type="SAM" id="MobiDB-lite"/>
    </source>
</evidence>
<dbReference type="SUPFAM" id="SSF48403">
    <property type="entry name" value="Ankyrin repeat"/>
    <property type="match status" value="1"/>
</dbReference>
<feature type="repeat" description="ANK" evidence="3">
    <location>
        <begin position="362"/>
        <end position="394"/>
    </location>
</feature>
<dbReference type="SMART" id="SM00248">
    <property type="entry name" value="ANK"/>
    <property type="match status" value="4"/>
</dbReference>
<dbReference type="Ensembl" id="ENSANIT00000023086.1">
    <property type="protein sequence ID" value="ENSANIP00000022344.1"/>
    <property type="gene ID" value="ENSANIG00000015203.1"/>
</dbReference>
<feature type="region of interest" description="Disordered" evidence="4">
    <location>
        <begin position="441"/>
        <end position="460"/>
    </location>
</feature>
<organism evidence="5 6">
    <name type="scientific">Accipiter nisus</name>
    <name type="common">Eurasian sparrowhawk</name>
    <dbReference type="NCBI Taxonomy" id="211598"/>
    <lineage>
        <taxon>Eukaryota</taxon>
        <taxon>Metazoa</taxon>
        <taxon>Chordata</taxon>
        <taxon>Craniata</taxon>
        <taxon>Vertebrata</taxon>
        <taxon>Euteleostomi</taxon>
        <taxon>Archelosauria</taxon>
        <taxon>Archosauria</taxon>
        <taxon>Dinosauria</taxon>
        <taxon>Saurischia</taxon>
        <taxon>Theropoda</taxon>
        <taxon>Coelurosauria</taxon>
        <taxon>Aves</taxon>
        <taxon>Neognathae</taxon>
        <taxon>Neoaves</taxon>
        <taxon>Telluraves</taxon>
        <taxon>Accipitrimorphae</taxon>
        <taxon>Accipitriformes</taxon>
        <taxon>Accipitridae</taxon>
        <taxon>Accipitrinae</taxon>
        <taxon>Accipiter</taxon>
    </lineage>
</organism>
<reference evidence="5" key="1">
    <citation type="submission" date="2025-08" db="UniProtKB">
        <authorList>
            <consortium name="Ensembl"/>
        </authorList>
    </citation>
    <scope>IDENTIFICATION</scope>
</reference>
<feature type="compositionally biased region" description="Low complexity" evidence="4">
    <location>
        <begin position="1"/>
        <end position="31"/>
    </location>
</feature>
<dbReference type="Proteomes" id="UP000694541">
    <property type="component" value="Unplaced"/>
</dbReference>
<dbReference type="PANTHER" id="PTHR24201">
    <property type="entry name" value="ANK_REP_REGION DOMAIN-CONTAINING PROTEIN"/>
    <property type="match status" value="1"/>
</dbReference>
<evidence type="ECO:0000313" key="6">
    <source>
        <dbReference type="Proteomes" id="UP000694541"/>
    </source>
</evidence>
<evidence type="ECO:0000313" key="5">
    <source>
        <dbReference type="Ensembl" id="ENSANIP00000022344.1"/>
    </source>
</evidence>
<evidence type="ECO:0000256" key="1">
    <source>
        <dbReference type="ARBA" id="ARBA00022737"/>
    </source>
</evidence>
<dbReference type="PROSITE" id="PS50088">
    <property type="entry name" value="ANK_REPEAT"/>
    <property type="match status" value="3"/>
</dbReference>
<evidence type="ECO:0000256" key="3">
    <source>
        <dbReference type="PROSITE-ProRule" id="PRU00023"/>
    </source>
</evidence>
<keyword evidence="6" id="KW-1185">Reference proteome</keyword>
<dbReference type="Pfam" id="PF12796">
    <property type="entry name" value="Ank_2"/>
    <property type="match status" value="1"/>
</dbReference>
<sequence>MREGLGPSELPPRLLSPSQPPLDSQLPAQQPRLRGAHSPPPQRTPEGDRLLPVPSRGRRTLRAPQQSPPPPAEFHLRGERNRNRPSAAVPLYGSAGLKEAALTNQPPQAATAGTAHPASGNGENGRRRRRGGKGGGGSGRALPAARFPPCPASRPLRRRFLPPPAPFPSPPVRGGAKARAAPPRFLCARAARGSRSRRRFQPGQRALPARFFSSPPPPPPLLFLLLLLFPLPALSPPALLAMSLGAGPEAGFSSEELLTLRFPLHRACRDGDLPALCALLQSSPRSDLAAEDSFYGWTPIHWAAHFGKLECLMQLVRAGASVNASTTRFAQTPAHIAAFGGHPQCLNWLIQVGANINKQDYVGETPIHKAARSGSMDSISALVAHGAQIDLRNASGLTAADLAHTQGFQECAQFLLNLQNCHLNRFYSNGTLNGVHQHAGPNPFSGGTSRKRSFEDTESAGVKKARTEAYSFDGLIPMMNGGVEDDADNMHVDREFAVVSGTTEETPVSTSNMNSSSSILNALTNGCAINGHLDFSAAQQLSGMDARREECLTLTPNGIIPGITSPSRHRIHTSNGTEEPEKTMNNATDMCGSLHLNGSPSSCVSNRPSWVEDPGDTLHYGHYHGFGDTAESIPELSSVVEHSNSVKVEQRYDNTVLGTMYLYHGS</sequence>
<dbReference type="PROSITE" id="PS50297">
    <property type="entry name" value="ANK_REP_REGION"/>
    <property type="match status" value="3"/>
</dbReference>
<protein>
    <submittedName>
        <fullName evidence="5">Ankyrin repeat domain 10</fullName>
    </submittedName>
</protein>
<feature type="repeat" description="ANK" evidence="3">
    <location>
        <begin position="329"/>
        <end position="361"/>
    </location>
</feature>
<name>A0A8B9NFW0_9AVES</name>